<organism evidence="1 2">
    <name type="scientific">Alistipes putredinis DSM 17216</name>
    <dbReference type="NCBI Taxonomy" id="445970"/>
    <lineage>
        <taxon>Bacteria</taxon>
        <taxon>Pseudomonadati</taxon>
        <taxon>Bacteroidota</taxon>
        <taxon>Bacteroidia</taxon>
        <taxon>Bacteroidales</taxon>
        <taxon>Rikenellaceae</taxon>
        <taxon>Alistipes</taxon>
    </lineage>
</organism>
<proteinExistence type="predicted"/>
<evidence type="ECO:0000313" key="2">
    <source>
        <dbReference type="Proteomes" id="UP000005819"/>
    </source>
</evidence>
<reference evidence="1" key="1">
    <citation type="submission" date="2007-10" db="EMBL/GenBank/DDBJ databases">
        <authorList>
            <person name="Fulton L."/>
            <person name="Clifton S."/>
            <person name="Fulton B."/>
            <person name="Xu J."/>
            <person name="Minx P."/>
            <person name="Pepin K.H."/>
            <person name="Johnson M."/>
            <person name="Thiruvilangam P."/>
            <person name="Bhonagiri V."/>
            <person name="Nash W.E."/>
            <person name="Mardis E.R."/>
            <person name="Wilson R.K."/>
        </authorList>
    </citation>
    <scope>NUCLEOTIDE SEQUENCE [LARGE SCALE GENOMIC DNA]</scope>
    <source>
        <strain evidence="1">DSM 17216</strain>
    </source>
</reference>
<dbReference type="Proteomes" id="UP000005819">
    <property type="component" value="Unassembled WGS sequence"/>
</dbReference>
<dbReference type="AlphaFoldDB" id="B0MTD8"/>
<protein>
    <submittedName>
        <fullName evidence="1">Uncharacterized protein</fullName>
    </submittedName>
</protein>
<sequence length="48" mass="5566">MCPAYLIFKVALRTNCTVDVFFMTICLVIDYGCKVRKNPAKHLCLKKR</sequence>
<keyword evidence="2" id="KW-1185">Reference proteome</keyword>
<reference evidence="1" key="2">
    <citation type="submission" date="2013-09" db="EMBL/GenBank/DDBJ databases">
        <title>Draft genome sequence of Alistipes putredinis (DSM 17216).</title>
        <authorList>
            <person name="Sudarsanam P."/>
            <person name="Ley R."/>
            <person name="Guruge J."/>
            <person name="Turnbaugh P.J."/>
            <person name="Mahowald M."/>
            <person name="Liep D."/>
            <person name="Gordon J."/>
        </authorList>
    </citation>
    <scope>NUCLEOTIDE SEQUENCE</scope>
    <source>
        <strain evidence="1">DSM 17216</strain>
    </source>
</reference>
<evidence type="ECO:0000313" key="1">
    <source>
        <dbReference type="EMBL" id="EDS04593.1"/>
    </source>
</evidence>
<dbReference type="HOGENOM" id="CLU_3148692_0_0_10"/>
<name>B0MTD8_9BACT</name>
<accession>B0MTD8</accession>
<gene>
    <name evidence="1" type="ORF">ALIPUT_00464</name>
</gene>
<dbReference type="EMBL" id="ABFK02000016">
    <property type="protein sequence ID" value="EDS04593.1"/>
    <property type="molecule type" value="Genomic_DNA"/>
</dbReference>
<comment type="caution">
    <text evidence="1">The sequence shown here is derived from an EMBL/GenBank/DDBJ whole genome shotgun (WGS) entry which is preliminary data.</text>
</comment>